<dbReference type="OrthoDB" id="70932at2759"/>
<evidence type="ECO:0000313" key="2">
    <source>
        <dbReference type="EMBL" id="KAF0694331.1"/>
    </source>
</evidence>
<feature type="domain" description="Helicase-associated" evidence="1">
    <location>
        <begin position="384"/>
        <end position="452"/>
    </location>
</feature>
<accession>A0A485L3B5</accession>
<reference evidence="3 4" key="1">
    <citation type="submission" date="2019-03" db="EMBL/GenBank/DDBJ databases">
        <authorList>
            <person name="Gaulin E."/>
            <person name="Dumas B."/>
        </authorList>
    </citation>
    <scope>NUCLEOTIDE SEQUENCE [LARGE SCALE GENOMIC DNA]</scope>
    <source>
        <strain evidence="3">CBS 568.67</strain>
    </source>
</reference>
<feature type="domain" description="Helicase-associated" evidence="1">
    <location>
        <begin position="127"/>
        <end position="199"/>
    </location>
</feature>
<name>A0A485L3B5_9STRA</name>
<protein>
    <submittedName>
        <fullName evidence="3">Aste57867_14784 protein</fullName>
    </submittedName>
</protein>
<reference evidence="2" key="2">
    <citation type="submission" date="2019-06" db="EMBL/GenBank/DDBJ databases">
        <title>Genomics analysis of Aphanomyces spp. identifies a new class of oomycete effector associated with host adaptation.</title>
        <authorList>
            <person name="Gaulin E."/>
        </authorList>
    </citation>
    <scope>NUCLEOTIDE SEQUENCE</scope>
    <source>
        <strain evidence="2">CBS 578.67</strain>
    </source>
</reference>
<evidence type="ECO:0000313" key="4">
    <source>
        <dbReference type="Proteomes" id="UP000332933"/>
    </source>
</evidence>
<gene>
    <name evidence="3" type="primary">Aste57867_14784</name>
    <name evidence="2" type="ORF">As57867_014729</name>
    <name evidence="3" type="ORF">ASTE57867_14784</name>
</gene>
<keyword evidence="4" id="KW-1185">Reference proteome</keyword>
<evidence type="ECO:0000259" key="1">
    <source>
        <dbReference type="Pfam" id="PF03457"/>
    </source>
</evidence>
<dbReference type="PANTHER" id="PTHR37066">
    <property type="entry name" value="HELICASE-ASSOCIATED"/>
    <property type="match status" value="1"/>
</dbReference>
<dbReference type="Pfam" id="PF03457">
    <property type="entry name" value="HA"/>
    <property type="match status" value="5"/>
</dbReference>
<evidence type="ECO:0000313" key="3">
    <source>
        <dbReference type="EMBL" id="VFT91602.1"/>
    </source>
</evidence>
<dbReference type="PANTHER" id="PTHR37066:SF1">
    <property type="entry name" value="LNS2_PITP DOMAIN-CONTAINING PROTEIN"/>
    <property type="match status" value="1"/>
</dbReference>
<sequence length="612" mass="69272">MLARIHCRSTPLLWRRGPAALLLRRDLTGDKAERTHRALSSPSKFTLEKQKQILEVVEWAYAQQGRPKWTHLSPADFIVPSTDAWPEALHNVRFNLSLFRNERRRGLVSREIEARLDAVGFVWDLRELQWRENLRAVETYKSIHGDVLIPITFVVPAAASSSWPKDLWGKRLGSLVNRLRLQQATMPPERKKALDDLGFVWDVLALNWDVNRLALETFLAQHGHLRVPSSFVVPDHDPSWPAATWGKPLGATVATLRRDVQSIDAARRAVLDAMGFQWRLVSSSTSSSAAAAASVHHVPLATQWQVVEMATHMHTTIQGHHAFTAFPSSSFHVPEADLTWPVHLRGQQVDVRAIRRAYAAGQLDPAVVAALDAIHFVWDSRAHLWQCKMEALAIYRREYGDLLVPRTFVVPRHAPTWPVYLWDKNLGKEVNTLRDMDYVPEARRHALDAIGFVWHVQDDTWQANVAALAHFKAVYGHLCVRQHFAVRDGDMEWPDAFWGKKLGNVVSGLRQSAKSIAPERRAALDAMGFVWNAKDAAWAAKIAALTLFNAQYGHLRVHQSFVVPTGHAKWPEDLGGLALGRIVASLRRGRTTLTLERRQQLNDMGFLWHVHS</sequence>
<feature type="domain" description="Helicase-associated" evidence="1">
    <location>
        <begin position="207"/>
        <end position="276"/>
    </location>
</feature>
<dbReference type="Proteomes" id="UP000332933">
    <property type="component" value="Unassembled WGS sequence"/>
</dbReference>
<organism evidence="3 4">
    <name type="scientific">Aphanomyces stellatus</name>
    <dbReference type="NCBI Taxonomy" id="120398"/>
    <lineage>
        <taxon>Eukaryota</taxon>
        <taxon>Sar</taxon>
        <taxon>Stramenopiles</taxon>
        <taxon>Oomycota</taxon>
        <taxon>Saprolegniomycetes</taxon>
        <taxon>Saprolegniales</taxon>
        <taxon>Verrucalvaceae</taxon>
        <taxon>Aphanomyces</taxon>
    </lineage>
</organism>
<dbReference type="AlphaFoldDB" id="A0A485L3B5"/>
<dbReference type="EMBL" id="VJMH01005575">
    <property type="protein sequence ID" value="KAF0694331.1"/>
    <property type="molecule type" value="Genomic_DNA"/>
</dbReference>
<dbReference type="InterPro" id="IPR005114">
    <property type="entry name" value="Helicase_assoc"/>
</dbReference>
<feature type="domain" description="Helicase-associated" evidence="1">
    <location>
        <begin position="535"/>
        <end position="606"/>
    </location>
</feature>
<feature type="domain" description="Helicase-associated" evidence="1">
    <location>
        <begin position="457"/>
        <end position="529"/>
    </location>
</feature>
<proteinExistence type="predicted"/>
<dbReference type="EMBL" id="CAADRA010005596">
    <property type="protein sequence ID" value="VFT91602.1"/>
    <property type="molecule type" value="Genomic_DNA"/>
</dbReference>